<keyword evidence="5" id="KW-0520">NAD</keyword>
<keyword evidence="6" id="KW-0539">Nucleus</keyword>
<dbReference type="WBParaSite" id="PgE593_g001_t01">
    <property type="protein sequence ID" value="PgE593_g001_t01"/>
    <property type="gene ID" value="PgE593_g001"/>
</dbReference>
<dbReference type="Pfam" id="PF00644">
    <property type="entry name" value="PARP"/>
    <property type="match status" value="1"/>
</dbReference>
<dbReference type="GO" id="GO:1990404">
    <property type="term" value="F:NAD+-protein mono-ADP-ribosyltransferase activity"/>
    <property type="evidence" value="ECO:0007669"/>
    <property type="project" value="TreeGrafter"/>
</dbReference>
<organism evidence="8 9">
    <name type="scientific">Parascaris univalens</name>
    <name type="common">Nematode worm</name>
    <dbReference type="NCBI Taxonomy" id="6257"/>
    <lineage>
        <taxon>Eukaryota</taxon>
        <taxon>Metazoa</taxon>
        <taxon>Ecdysozoa</taxon>
        <taxon>Nematoda</taxon>
        <taxon>Chromadorea</taxon>
        <taxon>Rhabditida</taxon>
        <taxon>Spirurina</taxon>
        <taxon>Ascaridomorpha</taxon>
        <taxon>Ascaridoidea</taxon>
        <taxon>Ascarididae</taxon>
        <taxon>Parascaris</taxon>
    </lineage>
</organism>
<protein>
    <submittedName>
        <fullName evidence="9">PARP alpha-helical domain-containing protein</fullName>
    </submittedName>
</protein>
<evidence type="ECO:0000313" key="8">
    <source>
        <dbReference type="Proteomes" id="UP000887569"/>
    </source>
</evidence>
<keyword evidence="3" id="KW-0808">Transferase</keyword>
<evidence type="ECO:0000313" key="9">
    <source>
        <dbReference type="WBParaSite" id="PgE593_g001_t01"/>
    </source>
</evidence>
<evidence type="ECO:0000259" key="7">
    <source>
        <dbReference type="PROSITE" id="PS51060"/>
    </source>
</evidence>
<accession>A0A915A8D5</accession>
<feature type="domain" description="PARP alpha-helical" evidence="7">
    <location>
        <begin position="1"/>
        <end position="83"/>
    </location>
</feature>
<dbReference type="Proteomes" id="UP000887569">
    <property type="component" value="Unplaced"/>
</dbReference>
<dbReference type="SUPFAM" id="SSF47587">
    <property type="entry name" value="Domain of poly(ADP-ribose) polymerase"/>
    <property type="match status" value="1"/>
</dbReference>
<dbReference type="Gene3D" id="3.90.228.10">
    <property type="match status" value="1"/>
</dbReference>
<comment type="subcellular location">
    <subcellularLocation>
        <location evidence="1">Nucleus</location>
    </subcellularLocation>
</comment>
<keyword evidence="8" id="KW-1185">Reference proteome</keyword>
<reference evidence="9" key="1">
    <citation type="submission" date="2022-11" db="UniProtKB">
        <authorList>
            <consortium name="WormBaseParasite"/>
        </authorList>
    </citation>
    <scope>IDENTIFICATION</scope>
</reference>
<dbReference type="PROSITE" id="PS51060">
    <property type="entry name" value="PARP_ALPHA_HD"/>
    <property type="match status" value="1"/>
</dbReference>
<evidence type="ECO:0000256" key="3">
    <source>
        <dbReference type="ARBA" id="ARBA00022679"/>
    </source>
</evidence>
<dbReference type="InterPro" id="IPR050800">
    <property type="entry name" value="ARTD/PARP"/>
</dbReference>
<evidence type="ECO:0000256" key="6">
    <source>
        <dbReference type="ARBA" id="ARBA00023242"/>
    </source>
</evidence>
<keyword evidence="2" id="KW-0328">Glycosyltransferase</keyword>
<sequence length="186" mass="21044">MPLGKLSKTQIVKGFTVLEKIESVLNNESRGDLTELNSQFYIIIPHAFGRRRPPTINTPEALRSKLDLLITLGHKCESCRFENIGIMFLNEVVLGKEYTITSDDPSLRKAPDGYNSVVARGRTEPDPAFDTVLKLDNKDVVVPQGVAITTKFKNSSFWQSEYLPFEHMRLCRIVHMLVCLPHIRGC</sequence>
<dbReference type="GO" id="GO:0035861">
    <property type="term" value="C:site of double-strand break"/>
    <property type="evidence" value="ECO:0007669"/>
    <property type="project" value="TreeGrafter"/>
</dbReference>
<dbReference type="GO" id="GO:0003950">
    <property type="term" value="F:NAD+ poly-ADP-ribosyltransferase activity"/>
    <property type="evidence" value="ECO:0007669"/>
    <property type="project" value="InterPro"/>
</dbReference>
<dbReference type="GO" id="GO:0016779">
    <property type="term" value="F:nucleotidyltransferase activity"/>
    <property type="evidence" value="ECO:0007669"/>
    <property type="project" value="UniProtKB-KW"/>
</dbReference>
<evidence type="ECO:0000256" key="4">
    <source>
        <dbReference type="ARBA" id="ARBA00022695"/>
    </source>
</evidence>
<dbReference type="GO" id="GO:0006302">
    <property type="term" value="P:double-strand break repair"/>
    <property type="evidence" value="ECO:0007669"/>
    <property type="project" value="TreeGrafter"/>
</dbReference>
<evidence type="ECO:0000256" key="5">
    <source>
        <dbReference type="ARBA" id="ARBA00023027"/>
    </source>
</evidence>
<dbReference type="GO" id="GO:0005730">
    <property type="term" value="C:nucleolus"/>
    <property type="evidence" value="ECO:0007669"/>
    <property type="project" value="TreeGrafter"/>
</dbReference>
<keyword evidence="4" id="KW-0548">Nucleotidyltransferase</keyword>
<dbReference type="PANTHER" id="PTHR10459:SF66">
    <property type="entry name" value="PROTEIN MONO-ADP-RIBOSYLTRANSFERASE PARP3"/>
    <property type="match status" value="1"/>
</dbReference>
<evidence type="ECO:0000256" key="2">
    <source>
        <dbReference type="ARBA" id="ARBA00022676"/>
    </source>
</evidence>
<dbReference type="InterPro" id="IPR036616">
    <property type="entry name" value="Poly(ADP-ribose)pol_reg_dom_sf"/>
</dbReference>
<dbReference type="Pfam" id="PF02877">
    <property type="entry name" value="PARP_reg"/>
    <property type="match status" value="1"/>
</dbReference>
<dbReference type="Gene3D" id="1.20.142.10">
    <property type="entry name" value="Poly(ADP-ribose) polymerase, regulatory domain"/>
    <property type="match status" value="1"/>
</dbReference>
<name>A0A915A8D5_PARUN</name>
<evidence type="ECO:0000256" key="1">
    <source>
        <dbReference type="ARBA" id="ARBA00004123"/>
    </source>
</evidence>
<dbReference type="InterPro" id="IPR012317">
    <property type="entry name" value="Poly(ADP-ribose)pol_cat_dom"/>
</dbReference>
<dbReference type="GO" id="GO:0070212">
    <property type="term" value="P:protein poly-ADP-ribosylation"/>
    <property type="evidence" value="ECO:0007669"/>
    <property type="project" value="TreeGrafter"/>
</dbReference>
<proteinExistence type="predicted"/>
<dbReference type="InterPro" id="IPR004102">
    <property type="entry name" value="Poly(ADP-ribose)pol_reg_dom"/>
</dbReference>
<dbReference type="SUPFAM" id="SSF56399">
    <property type="entry name" value="ADP-ribosylation"/>
    <property type="match status" value="1"/>
</dbReference>
<dbReference type="PANTHER" id="PTHR10459">
    <property type="entry name" value="DNA LIGASE"/>
    <property type="match status" value="1"/>
</dbReference>
<dbReference type="AlphaFoldDB" id="A0A915A8D5"/>